<dbReference type="HOGENOM" id="CLU_3200167_0_0_6"/>
<evidence type="ECO:0000313" key="3">
    <source>
        <dbReference type="Proteomes" id="UP000030901"/>
    </source>
</evidence>
<dbReference type="Proteomes" id="UP000030901">
    <property type="component" value="Chromosome"/>
</dbReference>
<sequence>MEQLETLDRLIAETEQYLERLYEQRREIVNRNDLNKVRDEQLNVK</sequence>
<organism evidence="2 3">
    <name type="scientific">Frischella perrara</name>
    <dbReference type="NCBI Taxonomy" id="1267021"/>
    <lineage>
        <taxon>Bacteria</taxon>
        <taxon>Pseudomonadati</taxon>
        <taxon>Pseudomonadota</taxon>
        <taxon>Gammaproteobacteria</taxon>
        <taxon>Orbales</taxon>
        <taxon>Orbaceae</taxon>
        <taxon>Frischella</taxon>
    </lineage>
</organism>
<dbReference type="RefSeq" id="WP_162485160.1">
    <property type="nucleotide sequence ID" value="NZ_CAMPDX010000088.1"/>
</dbReference>
<keyword evidence="3" id="KW-1185">Reference proteome</keyword>
<proteinExistence type="predicted"/>
<name>A0A0A7S061_FRIPE</name>
<evidence type="ECO:0000256" key="1">
    <source>
        <dbReference type="SAM" id="Coils"/>
    </source>
</evidence>
<evidence type="ECO:0000313" key="2">
    <source>
        <dbReference type="EMBL" id="AJA44945.1"/>
    </source>
</evidence>
<accession>A0A0A7S061</accession>
<dbReference type="KEGG" id="fpp:FPB0191_01121"/>
<feature type="coiled-coil region" evidence="1">
    <location>
        <begin position="4"/>
        <end position="31"/>
    </location>
</feature>
<dbReference type="STRING" id="1267021.FPB0191_01121"/>
<gene>
    <name evidence="2" type="ORF">FPB0191_01121</name>
</gene>
<protein>
    <submittedName>
        <fullName evidence="2">Uncharacterized protein</fullName>
    </submittedName>
</protein>
<dbReference type="AlphaFoldDB" id="A0A0A7S061"/>
<dbReference type="EMBL" id="CP009056">
    <property type="protein sequence ID" value="AJA44945.1"/>
    <property type="molecule type" value="Genomic_DNA"/>
</dbReference>
<reference evidence="2 3" key="1">
    <citation type="journal article" date="2014" name="Appl. Environ. Microbiol.">
        <title>Gut symbionts from distinct hosts exhibit genotoxic activity via divergent colibactin biosynthetic pathways.</title>
        <authorList>
            <person name="Engel P."/>
            <person name="Vizcaino M.I."/>
            <person name="Crawford J.M."/>
        </authorList>
    </citation>
    <scope>NUCLEOTIDE SEQUENCE [LARGE SCALE GENOMIC DNA]</scope>
    <source>
        <strain evidence="2 3">PEB0191</strain>
    </source>
</reference>
<keyword evidence="1" id="KW-0175">Coiled coil</keyword>